<name>A0A672F7Z8_SALFA</name>
<feature type="domain" description="Ig-like" evidence="1">
    <location>
        <begin position="29"/>
        <end position="105"/>
    </location>
</feature>
<evidence type="ECO:0000259" key="1">
    <source>
        <dbReference type="PROSITE" id="PS50835"/>
    </source>
</evidence>
<proteinExistence type="predicted"/>
<dbReference type="InterPro" id="IPR007110">
    <property type="entry name" value="Ig-like_dom"/>
</dbReference>
<reference evidence="2" key="3">
    <citation type="submission" date="2025-09" db="UniProtKB">
        <authorList>
            <consortium name="Ensembl"/>
        </authorList>
    </citation>
    <scope>IDENTIFICATION</scope>
</reference>
<sequence>TTAPNRYESNIHLPISMYHSVMRYSRRNPRERVLPHPGLVAKSMSMTCRVRRNPPVHEIILYKDGIEVQRERGLNPQILLTSLRPEDEGMYSCRASWDVKGRTISVISAPTYVQIPGEFMERTDEAECSPDHQSFV</sequence>
<accession>A0A672F7Z8</accession>
<dbReference type="InterPro" id="IPR013783">
    <property type="entry name" value="Ig-like_fold"/>
</dbReference>
<dbReference type="Ensembl" id="ENSSFAT00005003209.1">
    <property type="protein sequence ID" value="ENSSFAP00005002971.1"/>
    <property type="gene ID" value="ENSSFAG00005002060.1"/>
</dbReference>
<dbReference type="AlphaFoldDB" id="A0A672F7Z8"/>
<dbReference type="Proteomes" id="UP000472267">
    <property type="component" value="Chromosome 14"/>
</dbReference>
<dbReference type="SUPFAM" id="SSF48726">
    <property type="entry name" value="Immunoglobulin"/>
    <property type="match status" value="1"/>
</dbReference>
<reference evidence="2" key="1">
    <citation type="submission" date="2019-06" db="EMBL/GenBank/DDBJ databases">
        <authorList>
            <consortium name="Wellcome Sanger Institute Data Sharing"/>
        </authorList>
    </citation>
    <scope>NUCLEOTIDE SEQUENCE [LARGE SCALE GENOMIC DNA]</scope>
</reference>
<reference evidence="2" key="2">
    <citation type="submission" date="2025-08" db="UniProtKB">
        <authorList>
            <consortium name="Ensembl"/>
        </authorList>
    </citation>
    <scope>IDENTIFICATION</scope>
</reference>
<evidence type="ECO:0000313" key="3">
    <source>
        <dbReference type="Proteomes" id="UP000472267"/>
    </source>
</evidence>
<evidence type="ECO:0000313" key="2">
    <source>
        <dbReference type="Ensembl" id="ENSSFAP00005002971.1"/>
    </source>
</evidence>
<protein>
    <recommendedName>
        <fullName evidence="1">Ig-like domain-containing protein</fullName>
    </recommendedName>
</protein>
<organism evidence="2 3">
    <name type="scientific">Salarias fasciatus</name>
    <name type="common">Jewelled blenny</name>
    <name type="synonym">Blennius fasciatus</name>
    <dbReference type="NCBI Taxonomy" id="181472"/>
    <lineage>
        <taxon>Eukaryota</taxon>
        <taxon>Metazoa</taxon>
        <taxon>Chordata</taxon>
        <taxon>Craniata</taxon>
        <taxon>Vertebrata</taxon>
        <taxon>Euteleostomi</taxon>
        <taxon>Actinopterygii</taxon>
        <taxon>Neopterygii</taxon>
        <taxon>Teleostei</taxon>
        <taxon>Neoteleostei</taxon>
        <taxon>Acanthomorphata</taxon>
        <taxon>Ovalentaria</taxon>
        <taxon>Blenniimorphae</taxon>
        <taxon>Blenniiformes</taxon>
        <taxon>Blennioidei</taxon>
        <taxon>Blenniidae</taxon>
        <taxon>Salariinae</taxon>
        <taxon>Salarias</taxon>
    </lineage>
</organism>
<dbReference type="InterPro" id="IPR036179">
    <property type="entry name" value="Ig-like_dom_sf"/>
</dbReference>
<dbReference type="PROSITE" id="PS50835">
    <property type="entry name" value="IG_LIKE"/>
    <property type="match status" value="1"/>
</dbReference>
<dbReference type="InParanoid" id="A0A672F7Z8"/>
<dbReference type="Gene3D" id="2.60.40.10">
    <property type="entry name" value="Immunoglobulins"/>
    <property type="match status" value="1"/>
</dbReference>
<dbReference type="Pfam" id="PF13927">
    <property type="entry name" value="Ig_3"/>
    <property type="match status" value="1"/>
</dbReference>
<keyword evidence="3" id="KW-1185">Reference proteome</keyword>
<dbReference type="CDD" id="cd00096">
    <property type="entry name" value="Ig"/>
    <property type="match status" value="1"/>
</dbReference>